<dbReference type="SMART" id="SM00387">
    <property type="entry name" value="HATPase_c"/>
    <property type="match status" value="1"/>
</dbReference>
<feature type="domain" description="Histidine kinase" evidence="13">
    <location>
        <begin position="176"/>
        <end position="392"/>
    </location>
</feature>
<keyword evidence="16" id="KW-1185">Reference proteome</keyword>
<feature type="region of interest" description="Disordered" evidence="11">
    <location>
        <begin position="1"/>
        <end position="20"/>
    </location>
</feature>
<dbReference type="SMART" id="SM00388">
    <property type="entry name" value="HisKA"/>
    <property type="match status" value="1"/>
</dbReference>
<evidence type="ECO:0000259" key="14">
    <source>
        <dbReference type="PROSITE" id="PS50885"/>
    </source>
</evidence>
<evidence type="ECO:0000256" key="2">
    <source>
        <dbReference type="ARBA" id="ARBA00004236"/>
    </source>
</evidence>
<sequence length="403" mass="43156">MKDAARRRGHPYPPSVPEVRPRRAGRLSRLRLASRLFLNNLLIVVAGAVTVLTAGLLFGPALFHVHLQGAQLPQIDPDVRQHIDYAFDQALLLALAIGVLVAALVAAAISWLVARRVAAPVQQTASALERLADGHHDVHVDDPGLGPELATLAGSSNRLAHRLQVTDDHRRRLTADLAHELRTPIASLQATAQALQDGILAPDDETLGVLTDQAAHLQRLVADLEKVSRAEERRIVLTSTAREIAPVVERAVAAERERYAVRGVALQADLPSPRTGPTARVDADRLREALGNLLDNALRHTPPGGHVAVTMRADPHRGSTDIEVTDTGRGFDPHHAEQLFHRFHRESADSSGSGLGLTIARALVEAHGGTLTAMSEGLGRGATFTITLPTAARPSGEQTPPTT</sequence>
<dbReference type="PRINTS" id="PR00344">
    <property type="entry name" value="BCTRLSENSOR"/>
</dbReference>
<dbReference type="InterPro" id="IPR005467">
    <property type="entry name" value="His_kinase_dom"/>
</dbReference>
<keyword evidence="5" id="KW-0808">Transferase</keyword>
<dbReference type="GO" id="GO:0000155">
    <property type="term" value="F:phosphorelay sensor kinase activity"/>
    <property type="evidence" value="ECO:0007669"/>
    <property type="project" value="InterPro"/>
</dbReference>
<dbReference type="InterPro" id="IPR003661">
    <property type="entry name" value="HisK_dim/P_dom"/>
</dbReference>
<dbReference type="EC" id="2.7.13.3" evidence="3"/>
<dbReference type="AlphaFoldDB" id="E6SBI5"/>
<evidence type="ECO:0000256" key="8">
    <source>
        <dbReference type="ARBA" id="ARBA00022989"/>
    </source>
</evidence>
<feature type="transmembrane region" description="Helical" evidence="12">
    <location>
        <begin position="36"/>
        <end position="58"/>
    </location>
</feature>
<feature type="domain" description="HAMP" evidence="14">
    <location>
        <begin position="115"/>
        <end position="168"/>
    </location>
</feature>
<dbReference type="CDD" id="cd00082">
    <property type="entry name" value="HisKA"/>
    <property type="match status" value="1"/>
</dbReference>
<feature type="transmembrane region" description="Helical" evidence="12">
    <location>
        <begin position="90"/>
        <end position="114"/>
    </location>
</feature>
<dbReference type="Proteomes" id="UP000008914">
    <property type="component" value="Chromosome"/>
</dbReference>
<evidence type="ECO:0000259" key="13">
    <source>
        <dbReference type="PROSITE" id="PS50109"/>
    </source>
</evidence>
<evidence type="ECO:0000256" key="3">
    <source>
        <dbReference type="ARBA" id="ARBA00012438"/>
    </source>
</evidence>
<keyword evidence="9" id="KW-0902">Two-component regulatory system</keyword>
<dbReference type="HOGENOM" id="CLU_000445_89_3_11"/>
<dbReference type="SUPFAM" id="SSF158472">
    <property type="entry name" value="HAMP domain-like"/>
    <property type="match status" value="1"/>
</dbReference>
<dbReference type="Pfam" id="PF02518">
    <property type="entry name" value="HATPase_c"/>
    <property type="match status" value="1"/>
</dbReference>
<dbReference type="SUPFAM" id="SSF47384">
    <property type="entry name" value="Homodimeric domain of signal transducing histidine kinase"/>
    <property type="match status" value="1"/>
</dbReference>
<dbReference type="GO" id="GO:0005886">
    <property type="term" value="C:plasma membrane"/>
    <property type="evidence" value="ECO:0007669"/>
    <property type="project" value="UniProtKB-SubCell"/>
</dbReference>
<evidence type="ECO:0000256" key="12">
    <source>
        <dbReference type="SAM" id="Phobius"/>
    </source>
</evidence>
<dbReference type="InterPro" id="IPR050428">
    <property type="entry name" value="TCS_sensor_his_kinase"/>
</dbReference>
<dbReference type="Pfam" id="PF00512">
    <property type="entry name" value="HisKA"/>
    <property type="match status" value="1"/>
</dbReference>
<evidence type="ECO:0000256" key="5">
    <source>
        <dbReference type="ARBA" id="ARBA00022679"/>
    </source>
</evidence>
<dbReference type="PANTHER" id="PTHR45436:SF5">
    <property type="entry name" value="SENSOR HISTIDINE KINASE TRCS"/>
    <property type="match status" value="1"/>
</dbReference>
<keyword evidence="8 12" id="KW-1133">Transmembrane helix</keyword>
<evidence type="ECO:0000256" key="6">
    <source>
        <dbReference type="ARBA" id="ARBA00022692"/>
    </source>
</evidence>
<evidence type="ECO:0000256" key="9">
    <source>
        <dbReference type="ARBA" id="ARBA00023012"/>
    </source>
</evidence>
<evidence type="ECO:0000256" key="4">
    <source>
        <dbReference type="ARBA" id="ARBA00022553"/>
    </source>
</evidence>
<dbReference type="eggNOG" id="COG5002">
    <property type="taxonomic scope" value="Bacteria"/>
</dbReference>
<evidence type="ECO:0000256" key="7">
    <source>
        <dbReference type="ARBA" id="ARBA00022777"/>
    </source>
</evidence>
<dbReference type="Gene3D" id="3.30.565.10">
    <property type="entry name" value="Histidine kinase-like ATPase, C-terminal domain"/>
    <property type="match status" value="1"/>
</dbReference>
<organism evidence="15 16">
    <name type="scientific">Intrasporangium calvum (strain ATCC 23552 / DSM 43043 / JCM 3097 / NBRC 12989 / NCIMB 10167 / NRRL B-3866 / 7 KIP)</name>
    <dbReference type="NCBI Taxonomy" id="710696"/>
    <lineage>
        <taxon>Bacteria</taxon>
        <taxon>Bacillati</taxon>
        <taxon>Actinomycetota</taxon>
        <taxon>Actinomycetes</taxon>
        <taxon>Micrococcales</taxon>
        <taxon>Intrasporangiaceae</taxon>
        <taxon>Intrasporangium</taxon>
    </lineage>
</organism>
<dbReference type="KEGG" id="ica:Intca_3023"/>
<dbReference type="PANTHER" id="PTHR45436">
    <property type="entry name" value="SENSOR HISTIDINE KINASE YKOH"/>
    <property type="match status" value="1"/>
</dbReference>
<dbReference type="InterPro" id="IPR003594">
    <property type="entry name" value="HATPase_dom"/>
</dbReference>
<dbReference type="PROSITE" id="PS50885">
    <property type="entry name" value="HAMP"/>
    <property type="match status" value="1"/>
</dbReference>
<dbReference type="Pfam" id="PF00672">
    <property type="entry name" value="HAMP"/>
    <property type="match status" value="1"/>
</dbReference>
<evidence type="ECO:0000256" key="11">
    <source>
        <dbReference type="SAM" id="MobiDB-lite"/>
    </source>
</evidence>
<gene>
    <name evidence="15" type="ordered locus">Intca_3023</name>
</gene>
<keyword evidence="7 15" id="KW-0418">Kinase</keyword>
<dbReference type="OrthoDB" id="9757990at2"/>
<dbReference type="Gene3D" id="6.10.340.10">
    <property type="match status" value="1"/>
</dbReference>
<proteinExistence type="predicted"/>
<protein>
    <recommendedName>
        <fullName evidence="3">histidine kinase</fullName>
        <ecNumber evidence="3">2.7.13.3</ecNumber>
    </recommendedName>
</protein>
<dbReference type="InterPro" id="IPR004358">
    <property type="entry name" value="Sig_transdc_His_kin-like_C"/>
</dbReference>
<dbReference type="Gene3D" id="1.10.287.130">
    <property type="match status" value="1"/>
</dbReference>
<keyword evidence="4" id="KW-0597">Phosphoprotein</keyword>
<dbReference type="InterPro" id="IPR036097">
    <property type="entry name" value="HisK_dim/P_sf"/>
</dbReference>
<comment type="subcellular location">
    <subcellularLocation>
        <location evidence="2">Cell membrane</location>
    </subcellularLocation>
</comment>
<dbReference type="SUPFAM" id="SSF55874">
    <property type="entry name" value="ATPase domain of HSP90 chaperone/DNA topoisomerase II/histidine kinase"/>
    <property type="match status" value="1"/>
</dbReference>
<reference evidence="15 16" key="1">
    <citation type="journal article" date="2010" name="Stand. Genomic Sci.">
        <title>Complete genome sequence of Intrasporangium calvum type strain (7 KIP).</title>
        <authorList>
            <person name="Del Rio T.G."/>
            <person name="Chertkov O."/>
            <person name="Yasawong M."/>
            <person name="Lucas S."/>
            <person name="Deshpande S."/>
            <person name="Cheng J.F."/>
            <person name="Detter C."/>
            <person name="Tapia R."/>
            <person name="Han C."/>
            <person name="Goodwin L."/>
            <person name="Pitluck S."/>
            <person name="Liolios K."/>
            <person name="Ivanova N."/>
            <person name="Mavromatis K."/>
            <person name="Pati A."/>
            <person name="Chen A."/>
            <person name="Palaniappan K."/>
            <person name="Land M."/>
            <person name="Hauser L."/>
            <person name="Chang Y.J."/>
            <person name="Jeffries C.D."/>
            <person name="Rohde M."/>
            <person name="Pukall R."/>
            <person name="Sikorski J."/>
            <person name="Goker M."/>
            <person name="Woyke T."/>
            <person name="Bristow J."/>
            <person name="Eisen J.A."/>
            <person name="Markowitz V."/>
            <person name="Hugenholtz P."/>
            <person name="Kyrpides N.C."/>
            <person name="Klenk H.P."/>
            <person name="Lapidus A."/>
        </authorList>
    </citation>
    <scope>NUCLEOTIDE SEQUENCE [LARGE SCALE GENOMIC DNA]</scope>
    <source>
        <strain evidence="16">ATCC 23552 / DSM 43043 / JCM 3097 / NBRC 12989 / 7 KIP</strain>
    </source>
</reference>
<dbReference type="STRING" id="710696.Intca_3023"/>
<dbReference type="CDD" id="cd00075">
    <property type="entry name" value="HATPase"/>
    <property type="match status" value="1"/>
</dbReference>
<keyword evidence="10 12" id="KW-0472">Membrane</keyword>
<dbReference type="InterPro" id="IPR003660">
    <property type="entry name" value="HAMP_dom"/>
</dbReference>
<accession>E6SBI5</accession>
<comment type="catalytic activity">
    <reaction evidence="1">
        <text>ATP + protein L-histidine = ADP + protein N-phospho-L-histidine.</text>
        <dbReference type="EC" id="2.7.13.3"/>
    </reaction>
</comment>
<dbReference type="PROSITE" id="PS50109">
    <property type="entry name" value="HIS_KIN"/>
    <property type="match status" value="1"/>
</dbReference>
<evidence type="ECO:0000313" key="15">
    <source>
        <dbReference type="EMBL" id="ADU49513.1"/>
    </source>
</evidence>
<dbReference type="InterPro" id="IPR036890">
    <property type="entry name" value="HATPase_C_sf"/>
</dbReference>
<evidence type="ECO:0000256" key="1">
    <source>
        <dbReference type="ARBA" id="ARBA00000085"/>
    </source>
</evidence>
<name>E6SBI5_INTC7</name>
<dbReference type="EMBL" id="CP002343">
    <property type="protein sequence ID" value="ADU49513.1"/>
    <property type="molecule type" value="Genomic_DNA"/>
</dbReference>
<keyword evidence="6 12" id="KW-0812">Transmembrane</keyword>
<dbReference type="SMART" id="SM00304">
    <property type="entry name" value="HAMP"/>
    <property type="match status" value="2"/>
</dbReference>
<evidence type="ECO:0000313" key="16">
    <source>
        <dbReference type="Proteomes" id="UP000008914"/>
    </source>
</evidence>
<evidence type="ECO:0000256" key="10">
    <source>
        <dbReference type="ARBA" id="ARBA00023136"/>
    </source>
</evidence>